<feature type="region of interest" description="Disordered" evidence="1">
    <location>
        <begin position="177"/>
        <end position="239"/>
    </location>
</feature>
<dbReference type="Proteomes" id="UP001314205">
    <property type="component" value="Unassembled WGS sequence"/>
</dbReference>
<feature type="compositionally biased region" description="Polar residues" evidence="1">
    <location>
        <begin position="827"/>
        <end position="837"/>
    </location>
</feature>
<feature type="domain" description="FAM21/CAPZIP" evidence="2">
    <location>
        <begin position="1009"/>
        <end position="1120"/>
    </location>
</feature>
<feature type="compositionally biased region" description="Low complexity" evidence="1">
    <location>
        <begin position="217"/>
        <end position="231"/>
    </location>
</feature>
<reference evidence="3 4" key="1">
    <citation type="submission" date="2023-11" db="EMBL/GenBank/DDBJ databases">
        <authorList>
            <person name="Hedman E."/>
            <person name="Englund M."/>
            <person name="Stromberg M."/>
            <person name="Nyberg Akerstrom W."/>
            <person name="Nylinder S."/>
            <person name="Jareborg N."/>
            <person name="Kallberg Y."/>
            <person name="Kronander E."/>
        </authorList>
    </citation>
    <scope>NUCLEOTIDE SEQUENCE [LARGE SCALE GENOMIC DNA]</scope>
</reference>
<dbReference type="EMBL" id="CAVLGL010000088">
    <property type="protein sequence ID" value="CAK1592934.1"/>
    <property type="molecule type" value="Genomic_DNA"/>
</dbReference>
<feature type="compositionally biased region" description="Acidic residues" evidence="1">
    <location>
        <begin position="303"/>
        <end position="314"/>
    </location>
</feature>
<feature type="region of interest" description="Disordered" evidence="1">
    <location>
        <begin position="253"/>
        <end position="344"/>
    </location>
</feature>
<feature type="compositionally biased region" description="Polar residues" evidence="1">
    <location>
        <begin position="360"/>
        <end position="372"/>
    </location>
</feature>
<feature type="region of interest" description="Disordered" evidence="1">
    <location>
        <begin position="1088"/>
        <end position="1130"/>
    </location>
</feature>
<comment type="caution">
    <text evidence="3">The sequence shown here is derived from an EMBL/GenBank/DDBJ whole genome shotgun (WGS) entry which is preliminary data.</text>
</comment>
<dbReference type="Pfam" id="PF15255">
    <property type="entry name" value="CAP-ZIP_m"/>
    <property type="match status" value="1"/>
</dbReference>
<feature type="compositionally biased region" description="Basic residues" evidence="1">
    <location>
        <begin position="1089"/>
        <end position="1101"/>
    </location>
</feature>
<feature type="region of interest" description="Disordered" evidence="1">
    <location>
        <begin position="357"/>
        <end position="378"/>
    </location>
</feature>
<proteinExistence type="predicted"/>
<evidence type="ECO:0000313" key="4">
    <source>
        <dbReference type="Proteomes" id="UP001314205"/>
    </source>
</evidence>
<feature type="compositionally biased region" description="Acidic residues" evidence="1">
    <location>
        <begin position="570"/>
        <end position="579"/>
    </location>
</feature>
<feature type="region of interest" description="Disordered" evidence="1">
    <location>
        <begin position="632"/>
        <end position="654"/>
    </location>
</feature>
<feature type="region of interest" description="Disordered" evidence="1">
    <location>
        <begin position="401"/>
        <end position="447"/>
    </location>
</feature>
<feature type="region of interest" description="Disordered" evidence="1">
    <location>
        <begin position="1343"/>
        <end position="1377"/>
    </location>
</feature>
<evidence type="ECO:0000313" key="3">
    <source>
        <dbReference type="EMBL" id="CAK1592934.1"/>
    </source>
</evidence>
<keyword evidence="4" id="KW-1185">Reference proteome</keyword>
<feature type="region of interest" description="Disordered" evidence="1">
    <location>
        <begin position="556"/>
        <end position="586"/>
    </location>
</feature>
<feature type="region of interest" description="Disordered" evidence="1">
    <location>
        <begin position="816"/>
        <end position="837"/>
    </location>
</feature>
<protein>
    <recommendedName>
        <fullName evidence="2">FAM21/CAPZIP domain-containing protein</fullName>
    </recommendedName>
</protein>
<gene>
    <name evidence="3" type="ORF">PARMNEM_LOCUS12801</name>
</gene>
<dbReference type="InterPro" id="IPR029341">
    <property type="entry name" value="FAM21/CAPZIP"/>
</dbReference>
<sequence length="1392" mass="156059">MEKAGNTASLRSIASHWSLAGDKQLLNTLQDIHQKIITRCQETNTILEEMITSLDGANINMQNVNNRFMALSTSQFVESRVYDDDVDVTTGNSPKHEKPTIQTEPESELAKLKQSLKILEDMHESVRILDSDSGSDTDDDDGRMVYKPRDLYTQRPLPHIIGSYAWKSKWHAGIIPEDSDTDSSTSKPGDAMLEQYSESESEQTDTRTDKLHPPPRTISSSSSVVDSEPSGPAAPVSQADIAAELARKLGGNLPEVHATSAEPEFTSPDPIQKKIYKPQKPETSTIFFDEPPPLEQTSQSDKEEYDYDEDDDIFAELHRKKPSSSTAKDQSRLNEDLFGGLNNSRDVVDDILGIDKKNLSIPNKNGQNIEQSNEAEKKPIGGISLFGSIKGTERIGAAILNRNRRKSYSSDEQSENEAYNNKQNLPKEIQKGSASKSSENVIKDNKQNIINKSNETEIERKTSLKSEKDVLRDIFDKKKNSKLSIENTIPKQDPVAKDNKIDIFSDNIFDDVDNIFTDNIVKAPIKEADKNAKSIFDDDDDDDDLFADIAITQHKTSNSKGTHNKVEGLFDSDNDDDLFSDTPNKSSVQQAASIKSENENPGSSAILINNKDTKSLFDDSDDDIFFNVKSSSSNGMNEVNLNQSKQEGEPDNGVGITKDVNLSKDGDNNNLFSRNNLIESSELGNNTEENTIIISRSSEQMIDKCSSEGVINSTSDNHNVSLTPHLNSAHQNSEYSPALFDDEDFDDLFYNKCEKENKFGSIYPNNTDLNCEKENESRNSTMNIESLNKKTEDMNIIGSIKSENNKSDMSEIVTSAHSKPKDDISPITVQESHNDNLGVSNKNDTCDDNMDNSHLPQTPLFHKPDIFSDIFNDVPPDFEKPKESKKSKNVNALFDDDSDDEALFFKKDYTISDEKPDLSSPAKHDRLFTIFSDEPPAIDVNVTQKNNDDQGTEYEDYKKLDLKESDNSFIQPFQNEINDNKKQSILQQKETDITDDLPEKVINSENIKSVGKLKAMNLNINVNTLLPGASPKKYKPIEETYDQNISTTDIDTNSLMKNTESKFEKSVSFEEDTNSELLDNKFSKERAKIQVKRRPSTRRARREAVKKSEIEVNLSKDSTNNSSSVDDPVATPDEKVERMTYQTDEKSSKVKDVKSKIVYILNDEDIFSNVNSDKTVSQISKTCDLNKLENQQHFENNTTVDFDDVDDLFRNVKVPKAESSAVVNSTENVEISNNMISNLSSVTNVMPQNRKVDKENSNVSIKAEANNDEPSKTKVSIFDDMSDEETELFFSKKPMVSKTKNIFGSDSDEELFANKKSTEQLVDKLKPTNVKVEVKKSLFDDDSDDELFGGKRNSTGNNPLFSKVKEEKPSHTQSVIEDPLSIITEDDFNNDV</sequence>
<name>A0AAV1LD07_9NEOP</name>
<evidence type="ECO:0000259" key="2">
    <source>
        <dbReference type="Pfam" id="PF15255"/>
    </source>
</evidence>
<evidence type="ECO:0000256" key="1">
    <source>
        <dbReference type="SAM" id="MobiDB-lite"/>
    </source>
</evidence>
<accession>A0AAV1LD07</accession>
<feature type="compositionally biased region" description="Polar residues" evidence="1">
    <location>
        <begin position="1115"/>
        <end position="1125"/>
    </location>
</feature>
<organism evidence="3 4">
    <name type="scientific">Parnassius mnemosyne</name>
    <name type="common">clouded apollo</name>
    <dbReference type="NCBI Taxonomy" id="213953"/>
    <lineage>
        <taxon>Eukaryota</taxon>
        <taxon>Metazoa</taxon>
        <taxon>Ecdysozoa</taxon>
        <taxon>Arthropoda</taxon>
        <taxon>Hexapoda</taxon>
        <taxon>Insecta</taxon>
        <taxon>Pterygota</taxon>
        <taxon>Neoptera</taxon>
        <taxon>Endopterygota</taxon>
        <taxon>Lepidoptera</taxon>
        <taxon>Glossata</taxon>
        <taxon>Ditrysia</taxon>
        <taxon>Papilionoidea</taxon>
        <taxon>Papilionidae</taxon>
        <taxon>Parnassiinae</taxon>
        <taxon>Parnassini</taxon>
        <taxon>Parnassius</taxon>
        <taxon>Driopa</taxon>
    </lineage>
</organism>
<feature type="compositionally biased region" description="Polar residues" evidence="1">
    <location>
        <begin position="632"/>
        <end position="645"/>
    </location>
</feature>